<evidence type="ECO:0000313" key="2">
    <source>
        <dbReference type="EMBL" id="SUD53044.1"/>
    </source>
</evidence>
<dbReference type="EMBL" id="JAOEET010000010">
    <property type="protein sequence ID" value="MDH0566824.1"/>
    <property type="molecule type" value="Genomic_DNA"/>
</dbReference>
<reference evidence="2 3" key="1">
    <citation type="submission" date="2018-06" db="EMBL/GenBank/DDBJ databases">
        <authorList>
            <consortium name="Pathogen Informatics"/>
            <person name="Doyle S."/>
        </authorList>
    </citation>
    <scope>NUCLEOTIDE SEQUENCE [LARGE SCALE GENOMIC DNA]</scope>
    <source>
        <strain evidence="2 3">NCTC10692</strain>
    </source>
</reference>
<accession>A0A2W5HN19</accession>
<dbReference type="Gene3D" id="1.25.40.10">
    <property type="entry name" value="Tetratricopeptide repeat domain"/>
    <property type="match status" value="1"/>
</dbReference>
<dbReference type="InterPro" id="IPR011990">
    <property type="entry name" value="TPR-like_helical_dom_sf"/>
</dbReference>
<reference evidence="1" key="2">
    <citation type="submission" date="2022-09" db="EMBL/GenBank/DDBJ databases">
        <title>Intensive care unit water sources are persistently colonized with multi-drug resistant bacteria and are the site of extensive horizontal gene transfer of antibiotic resistance genes.</title>
        <authorList>
            <person name="Diorio-Toth L."/>
        </authorList>
    </citation>
    <scope>NUCLEOTIDE SEQUENCE</scope>
    <source>
        <strain evidence="1">GD04000</strain>
    </source>
</reference>
<proteinExistence type="predicted"/>
<dbReference type="Proteomes" id="UP000255303">
    <property type="component" value="Unassembled WGS sequence"/>
</dbReference>
<name>A0A2W5HN19_ECTOL</name>
<dbReference type="AlphaFoldDB" id="A0A2W5HN19"/>
<dbReference type="InterPro" id="IPR006597">
    <property type="entry name" value="Sel1-like"/>
</dbReference>
<protein>
    <submittedName>
        <fullName evidence="2">Polar organelle development protein</fullName>
    </submittedName>
    <submittedName>
        <fullName evidence="1">SEL1-like repeat protein</fullName>
    </submittedName>
</protein>
<accession>A0A379JXG5</accession>
<dbReference type="Proteomes" id="UP001159292">
    <property type="component" value="Unassembled WGS sequence"/>
</dbReference>
<dbReference type="Pfam" id="PF08238">
    <property type="entry name" value="Sel1"/>
    <property type="match status" value="2"/>
</dbReference>
<evidence type="ECO:0000313" key="3">
    <source>
        <dbReference type="Proteomes" id="UP000255303"/>
    </source>
</evidence>
<dbReference type="SUPFAM" id="SSF81901">
    <property type="entry name" value="HCP-like"/>
    <property type="match status" value="1"/>
</dbReference>
<dbReference type="SMART" id="SM00671">
    <property type="entry name" value="SEL1"/>
    <property type="match status" value="2"/>
</dbReference>
<sequence length="202" mass="23062">MDCHLHTTSLKQLFVLLGFALLAGGCSSTSQQSARFCDDSGCSERPLSSVSADYLNKPAVVKSEEILKLEEAAASEPKAAYDLSLRYFRGDGVQRNSYQALQWMRKAGHGGLLEAQKALGGYYLSGFEEMGSDPQEAEKWLSMAAAQGDQESAARLAEATEAKKSEADDYRWRKHWREYYRGYWYRGYSYFGYWRQGYWYYY</sequence>
<organism evidence="2 3">
    <name type="scientific">Ectopseudomonas oleovorans</name>
    <name type="common">Pseudomonas oleovorans</name>
    <dbReference type="NCBI Taxonomy" id="301"/>
    <lineage>
        <taxon>Bacteria</taxon>
        <taxon>Pseudomonadati</taxon>
        <taxon>Pseudomonadota</taxon>
        <taxon>Gammaproteobacteria</taxon>
        <taxon>Pseudomonadales</taxon>
        <taxon>Pseudomonadaceae</taxon>
        <taxon>Ectopseudomonas</taxon>
    </lineage>
</organism>
<gene>
    <name evidence="2" type="primary">podJ_2</name>
    <name evidence="1" type="ORF">N7671_06085</name>
    <name evidence="2" type="ORF">NCTC10692_03551</name>
</gene>
<dbReference type="RefSeq" id="WP_074859657.1">
    <property type="nucleotide sequence ID" value="NZ_CAJQNA010000262.1"/>
</dbReference>
<dbReference type="EMBL" id="UGUV01000002">
    <property type="protein sequence ID" value="SUD53044.1"/>
    <property type="molecule type" value="Genomic_DNA"/>
</dbReference>
<evidence type="ECO:0000313" key="1">
    <source>
        <dbReference type="EMBL" id="MDH0566824.1"/>
    </source>
</evidence>